<feature type="binding site" evidence="12">
    <location>
        <position position="509"/>
    </location>
    <ligand>
        <name>Zn(2+)</name>
        <dbReference type="ChEBI" id="CHEBI:29105"/>
        <label>1</label>
    </ligand>
</feature>
<accession>A0A3T0HWF4</accession>
<keyword evidence="6 12" id="KW-0347">Helicase</keyword>
<dbReference type="SUPFAM" id="SSF52540">
    <property type="entry name" value="P-loop containing nucleoside triphosphate hydrolases"/>
    <property type="match status" value="2"/>
</dbReference>
<protein>
    <recommendedName>
        <fullName evidence="12">Replication restart protein PriA</fullName>
    </recommendedName>
    <alternativeName>
        <fullName evidence="12">ATP-dependent DNA helicase PriA</fullName>
        <ecNumber evidence="12">5.6.2.4</ecNumber>
    </alternativeName>
    <alternativeName>
        <fullName evidence="12">DNA 3'-5' helicase PriA</fullName>
    </alternativeName>
</protein>
<sequence>MKIANVIVDVPTKQTDRPFDYIIPKEWENVIQPGMRIVVPFGPRKIQGFVTDIKAGSEVKQLREMIEPMDLEPVLNKELLHLGEWLTETTLCFKIFAYQAMLPAALKAKYEKMVRLAPGMKAECLPQKIKPYFTNHKSLDWEEALKDGLVSVLQQEAAKGKLEVVYVVKERVRKKQVKFVGPLFSAAELAVEKEKIQANAEKQKQVLDYFIDHPNPMELRKLLQETNASAATVKALVAKKLLFEEEMEVYRNPFEHRTFEHTYPLPLTNAQAAAIKPIHASIESQKHEVFLLYGVTGSGKTEIYLQSIQKVIEKGQEAIVLVPEISLTPQMVNRFKGRFGDLVAVLHSGLSAGEKYDEWRKIQRKEVKVVVGARSAIFAPFENIGIIIIDEEHETSYKQEDMPRYHARDVAIERAKTYQCPVVLGSATPSLESFARAQKKVYHLLTLSSRMNERPLPAVDIIDMREELRAGNRSMFSRKLFDMLKDRIEKGQQSVLFLNKRGHSSFVMCRDCGYVVNCPNCDISLTYHRAGSRMKCHYCGYESHIPKVCPECSSEYIRYFGTGTQKVEEELGKILPEARVIRMDVDTTGRKGSHERLLKEFQEGKADILLGTQMIAKGLDFPNITLVGVLSADTMLHLPDFRSSEKTFQLLTQVSGRAGRHQLPGEVVIQTYTPEHYSIELAGTQNYDLFYQREMMIRKLHHYPPFYYLALITLTHEHLMTVVAETEKIVHYVRSQVSNQAVILGPAASPIPRINNRYRYQCLIKYKREPNLTRILKKILDQYQKETKNGLLVSIDINPFILM</sequence>
<dbReference type="KEGG" id="nmk:CHR53_09435"/>
<dbReference type="NCBIfam" id="TIGR00595">
    <property type="entry name" value="priA"/>
    <property type="match status" value="1"/>
</dbReference>
<keyword evidence="16" id="KW-1185">Reference proteome</keyword>
<evidence type="ECO:0000256" key="4">
    <source>
        <dbReference type="ARBA" id="ARBA00022741"/>
    </source>
</evidence>
<evidence type="ECO:0000259" key="13">
    <source>
        <dbReference type="PROSITE" id="PS51192"/>
    </source>
</evidence>
<feature type="binding site" evidence="12">
    <location>
        <position position="552"/>
    </location>
    <ligand>
        <name>Zn(2+)</name>
        <dbReference type="ChEBI" id="CHEBI:29105"/>
        <label>1</label>
    </ligand>
</feature>
<dbReference type="GO" id="GO:0003677">
    <property type="term" value="F:DNA binding"/>
    <property type="evidence" value="ECO:0007669"/>
    <property type="project" value="UniProtKB-UniRule"/>
</dbReference>
<dbReference type="InterPro" id="IPR041222">
    <property type="entry name" value="PriA_3primeBD"/>
</dbReference>
<dbReference type="InterPro" id="IPR041236">
    <property type="entry name" value="PriA_C"/>
</dbReference>
<feature type="binding site" evidence="12">
    <location>
        <position position="512"/>
    </location>
    <ligand>
        <name>Zn(2+)</name>
        <dbReference type="ChEBI" id="CHEBI:29105"/>
        <label>1</label>
    </ligand>
</feature>
<dbReference type="PROSITE" id="PS51192">
    <property type="entry name" value="HELICASE_ATP_BIND_1"/>
    <property type="match status" value="1"/>
</dbReference>
<keyword evidence="3 12" id="KW-0479">Metal-binding</keyword>
<evidence type="ECO:0000256" key="6">
    <source>
        <dbReference type="ARBA" id="ARBA00022806"/>
    </source>
</evidence>
<dbReference type="RefSeq" id="WP_066395910.1">
    <property type="nucleotide sequence ID" value="NZ_CP022572.1"/>
</dbReference>
<evidence type="ECO:0000256" key="2">
    <source>
        <dbReference type="ARBA" id="ARBA00022705"/>
    </source>
</evidence>
<dbReference type="Pfam" id="PF00270">
    <property type="entry name" value="DEAD"/>
    <property type="match status" value="1"/>
</dbReference>
<evidence type="ECO:0000256" key="9">
    <source>
        <dbReference type="ARBA" id="ARBA00023125"/>
    </source>
</evidence>
<comment type="similarity">
    <text evidence="12">Belongs to the helicase family. PriA subfamily.</text>
</comment>
<dbReference type="Pfam" id="PF18074">
    <property type="entry name" value="PriA_C"/>
    <property type="match status" value="1"/>
</dbReference>
<dbReference type="GO" id="GO:0016887">
    <property type="term" value="F:ATP hydrolysis activity"/>
    <property type="evidence" value="ECO:0007669"/>
    <property type="project" value="RHEA"/>
</dbReference>
<keyword evidence="8 12" id="KW-0067">ATP-binding</keyword>
<dbReference type="STRING" id="1193713.GCA_001636315_04323"/>
<dbReference type="InterPro" id="IPR005259">
    <property type="entry name" value="PriA"/>
</dbReference>
<dbReference type="AlphaFoldDB" id="A0A3T0HWF4"/>
<evidence type="ECO:0000313" key="16">
    <source>
        <dbReference type="Proteomes" id="UP000282892"/>
    </source>
</evidence>
<organism evidence="15 16">
    <name type="scientific">Neobacillus mesonae</name>
    <dbReference type="NCBI Taxonomy" id="1193713"/>
    <lineage>
        <taxon>Bacteria</taxon>
        <taxon>Bacillati</taxon>
        <taxon>Bacillota</taxon>
        <taxon>Bacilli</taxon>
        <taxon>Bacillales</taxon>
        <taxon>Bacillaceae</taxon>
        <taxon>Neobacillus</taxon>
    </lineage>
</organism>
<dbReference type="InterPro" id="IPR011545">
    <property type="entry name" value="DEAD/DEAH_box_helicase_dom"/>
</dbReference>
<comment type="cofactor">
    <cofactor evidence="12">
        <name>Zn(2+)</name>
        <dbReference type="ChEBI" id="CHEBI:29105"/>
    </cofactor>
    <text evidence="12">Binds 2 zinc ions per subunit.</text>
</comment>
<comment type="function">
    <text evidence="12">Initiates the restart of stalled replication forks, which reloads the replicative helicase on sites other than the origin of replication. Recognizes and binds to abandoned replication forks and remodels them to uncover a helicase loading site. Promotes assembly of the primosome at these replication forks.</text>
</comment>
<keyword evidence="4 12" id="KW-0547">Nucleotide-binding</keyword>
<dbReference type="GO" id="GO:0006270">
    <property type="term" value="P:DNA replication initiation"/>
    <property type="evidence" value="ECO:0007669"/>
    <property type="project" value="TreeGrafter"/>
</dbReference>
<dbReference type="PANTHER" id="PTHR30580">
    <property type="entry name" value="PRIMOSOMAL PROTEIN N"/>
    <property type="match status" value="1"/>
</dbReference>
<feature type="domain" description="Helicase ATP-binding" evidence="13">
    <location>
        <begin position="281"/>
        <end position="447"/>
    </location>
</feature>
<keyword evidence="9 12" id="KW-0238">DNA-binding</keyword>
<dbReference type="InterPro" id="IPR001650">
    <property type="entry name" value="Helicase_C-like"/>
</dbReference>
<dbReference type="GO" id="GO:1990077">
    <property type="term" value="C:primosome complex"/>
    <property type="evidence" value="ECO:0007669"/>
    <property type="project" value="UniProtKB-UniRule"/>
</dbReference>
<evidence type="ECO:0000256" key="5">
    <source>
        <dbReference type="ARBA" id="ARBA00022801"/>
    </source>
</evidence>
<proteinExistence type="inferred from homology"/>
<evidence type="ECO:0000259" key="14">
    <source>
        <dbReference type="PROSITE" id="PS51194"/>
    </source>
</evidence>
<evidence type="ECO:0000256" key="11">
    <source>
        <dbReference type="ARBA" id="ARBA00048988"/>
    </source>
</evidence>
<dbReference type="SMART" id="SM00487">
    <property type="entry name" value="DEXDc"/>
    <property type="match status" value="1"/>
</dbReference>
<dbReference type="SMART" id="SM00490">
    <property type="entry name" value="HELICc"/>
    <property type="match status" value="1"/>
</dbReference>
<dbReference type="Pfam" id="PF18319">
    <property type="entry name" value="Zn_ribbon_PriA"/>
    <property type="match status" value="1"/>
</dbReference>
<dbReference type="GO" id="GO:0006302">
    <property type="term" value="P:double-strand break repair"/>
    <property type="evidence" value="ECO:0007669"/>
    <property type="project" value="InterPro"/>
</dbReference>
<keyword evidence="7 12" id="KW-0862">Zinc</keyword>
<reference evidence="15 16" key="1">
    <citation type="submission" date="2017-07" db="EMBL/GenBank/DDBJ databases">
        <title>The complete genome sequence of Bacillus mesonae strain H20-5, an efficient strain improving plant abiotic stress resistance.</title>
        <authorList>
            <person name="Kim S.Y."/>
            <person name="Song H."/>
            <person name="Sang M.K."/>
            <person name="Weon H.-Y."/>
            <person name="Song J."/>
        </authorList>
    </citation>
    <scope>NUCLEOTIDE SEQUENCE [LARGE SCALE GENOMIC DNA]</scope>
    <source>
        <strain evidence="15 16">H20-5</strain>
    </source>
</reference>
<evidence type="ECO:0000313" key="15">
    <source>
        <dbReference type="EMBL" id="AZU61470.1"/>
    </source>
</evidence>
<feature type="domain" description="Helicase C-terminal" evidence="14">
    <location>
        <begin position="544"/>
        <end position="701"/>
    </location>
</feature>
<dbReference type="GO" id="GO:0043138">
    <property type="term" value="F:3'-5' DNA helicase activity"/>
    <property type="evidence" value="ECO:0007669"/>
    <property type="project" value="UniProtKB-EC"/>
</dbReference>
<dbReference type="OrthoDB" id="9759544at2"/>
<dbReference type="InterPro" id="IPR014001">
    <property type="entry name" value="Helicase_ATP-bd"/>
</dbReference>
<dbReference type="GO" id="GO:0006310">
    <property type="term" value="P:DNA recombination"/>
    <property type="evidence" value="ECO:0007669"/>
    <property type="project" value="InterPro"/>
</dbReference>
<dbReference type="GO" id="GO:0006269">
    <property type="term" value="P:DNA replication, synthesis of primer"/>
    <property type="evidence" value="ECO:0007669"/>
    <property type="project" value="UniProtKB-KW"/>
</dbReference>
<keyword evidence="5 12" id="KW-0378">Hydrolase</keyword>
<evidence type="ECO:0000256" key="1">
    <source>
        <dbReference type="ARBA" id="ARBA00022515"/>
    </source>
</evidence>
<feature type="binding site" evidence="12">
    <location>
        <position position="549"/>
    </location>
    <ligand>
        <name>Zn(2+)</name>
        <dbReference type="ChEBI" id="CHEBI:29105"/>
        <label>1</label>
    </ligand>
</feature>
<gene>
    <name evidence="12" type="primary">priA</name>
    <name evidence="15" type="ORF">CHR53_09435</name>
</gene>
<dbReference type="GO" id="GO:0005524">
    <property type="term" value="F:ATP binding"/>
    <property type="evidence" value="ECO:0007669"/>
    <property type="project" value="UniProtKB-UniRule"/>
</dbReference>
<dbReference type="EC" id="5.6.2.4" evidence="12"/>
<dbReference type="NCBIfam" id="NF004066">
    <property type="entry name" value="PRK05580.1-3"/>
    <property type="match status" value="1"/>
</dbReference>
<feature type="binding site" evidence="12">
    <location>
        <position position="536"/>
    </location>
    <ligand>
        <name>Zn(2+)</name>
        <dbReference type="ChEBI" id="CHEBI:29105"/>
        <label>2</label>
    </ligand>
</feature>
<dbReference type="PANTHER" id="PTHR30580:SF0">
    <property type="entry name" value="PRIMOSOMAL PROTEIN N"/>
    <property type="match status" value="1"/>
</dbReference>
<dbReference type="GO" id="GO:0008270">
    <property type="term" value="F:zinc ion binding"/>
    <property type="evidence" value="ECO:0007669"/>
    <property type="project" value="UniProtKB-UniRule"/>
</dbReference>
<dbReference type="EMBL" id="CP022572">
    <property type="protein sequence ID" value="AZU61470.1"/>
    <property type="molecule type" value="Genomic_DNA"/>
</dbReference>
<feature type="binding site" evidence="12">
    <location>
        <position position="518"/>
    </location>
    <ligand>
        <name>Zn(2+)</name>
        <dbReference type="ChEBI" id="CHEBI:29105"/>
        <label>2</label>
    </ligand>
</feature>
<dbReference type="FunFam" id="3.40.50.300:FF:000489">
    <property type="entry name" value="Primosome assembly protein PriA"/>
    <property type="match status" value="1"/>
</dbReference>
<evidence type="ECO:0000256" key="7">
    <source>
        <dbReference type="ARBA" id="ARBA00022833"/>
    </source>
</evidence>
<dbReference type="FunFam" id="3.40.1440.60:FF:000001">
    <property type="entry name" value="Primosomal protein N"/>
    <property type="match status" value="1"/>
</dbReference>
<dbReference type="InterPro" id="IPR042115">
    <property type="entry name" value="PriA_3primeBD_sf"/>
</dbReference>
<dbReference type="Gene3D" id="3.40.50.300">
    <property type="entry name" value="P-loop containing nucleotide triphosphate hydrolases"/>
    <property type="match status" value="2"/>
</dbReference>
<dbReference type="PROSITE" id="PS51194">
    <property type="entry name" value="HELICASE_CTER"/>
    <property type="match status" value="1"/>
</dbReference>
<evidence type="ECO:0000256" key="3">
    <source>
        <dbReference type="ARBA" id="ARBA00022723"/>
    </source>
</evidence>
<name>A0A3T0HWF4_9BACI</name>
<evidence type="ECO:0000256" key="8">
    <source>
        <dbReference type="ARBA" id="ARBA00022840"/>
    </source>
</evidence>
<dbReference type="InterPro" id="IPR040498">
    <property type="entry name" value="PriA_CRR"/>
</dbReference>
<dbReference type="Pfam" id="PF00271">
    <property type="entry name" value="Helicase_C"/>
    <property type="match status" value="1"/>
</dbReference>
<dbReference type="CDD" id="cd17929">
    <property type="entry name" value="DEXHc_priA"/>
    <property type="match status" value="1"/>
</dbReference>
<dbReference type="CDD" id="cd18804">
    <property type="entry name" value="SF2_C_priA"/>
    <property type="match status" value="1"/>
</dbReference>
<comment type="subunit">
    <text evidence="12">Component of the replication restart primosome.</text>
</comment>
<dbReference type="Pfam" id="PF17764">
    <property type="entry name" value="PriA_3primeBD"/>
    <property type="match status" value="1"/>
</dbReference>
<keyword evidence="2 12" id="KW-0235">DNA replication</keyword>
<feature type="binding site" evidence="12">
    <location>
        <position position="521"/>
    </location>
    <ligand>
        <name>Zn(2+)</name>
        <dbReference type="ChEBI" id="CHEBI:29105"/>
        <label>2</label>
    </ligand>
</feature>
<comment type="catalytic activity">
    <reaction evidence="11 12">
        <text>ATP + H2O = ADP + phosphate + H(+)</text>
        <dbReference type="Rhea" id="RHEA:13065"/>
        <dbReference type="ChEBI" id="CHEBI:15377"/>
        <dbReference type="ChEBI" id="CHEBI:15378"/>
        <dbReference type="ChEBI" id="CHEBI:30616"/>
        <dbReference type="ChEBI" id="CHEBI:43474"/>
        <dbReference type="ChEBI" id="CHEBI:456216"/>
        <dbReference type="EC" id="5.6.2.4"/>
    </reaction>
</comment>
<dbReference type="Proteomes" id="UP000282892">
    <property type="component" value="Chromosome"/>
</dbReference>
<evidence type="ECO:0000256" key="10">
    <source>
        <dbReference type="ARBA" id="ARBA00023235"/>
    </source>
</evidence>
<dbReference type="InterPro" id="IPR027417">
    <property type="entry name" value="P-loop_NTPase"/>
</dbReference>
<feature type="binding site" evidence="12">
    <location>
        <position position="539"/>
    </location>
    <ligand>
        <name>Zn(2+)</name>
        <dbReference type="ChEBI" id="CHEBI:29105"/>
        <label>2</label>
    </ligand>
</feature>
<comment type="catalytic activity">
    <reaction evidence="12">
        <text>Couples ATP hydrolysis with the unwinding of duplex DNA by translocating in the 3'-5' direction.</text>
        <dbReference type="EC" id="5.6.2.4"/>
    </reaction>
</comment>
<keyword evidence="1 12" id="KW-0639">Primosome</keyword>
<keyword evidence="10 12" id="KW-0413">Isomerase</keyword>
<dbReference type="HAMAP" id="MF_00983">
    <property type="entry name" value="PriA"/>
    <property type="match status" value="1"/>
</dbReference>
<dbReference type="Gene3D" id="3.40.1440.60">
    <property type="entry name" value="PriA, 3(prime) DNA-binding domain"/>
    <property type="match status" value="1"/>
</dbReference>
<evidence type="ECO:0000256" key="12">
    <source>
        <dbReference type="HAMAP-Rule" id="MF_00983"/>
    </source>
</evidence>